<proteinExistence type="inferred from homology"/>
<dbReference type="InterPro" id="IPR023214">
    <property type="entry name" value="HAD_sf"/>
</dbReference>
<dbReference type="STRING" id="34097.SAMN02745150_01005"/>
<dbReference type="AlphaFoldDB" id="A0A1I1E8Z1"/>
<keyword evidence="7" id="KW-1185">Reference proteome</keyword>
<dbReference type="InterPro" id="IPR036412">
    <property type="entry name" value="HAD-like_sf"/>
</dbReference>
<evidence type="ECO:0000256" key="3">
    <source>
        <dbReference type="ARBA" id="ARBA00022723"/>
    </source>
</evidence>
<evidence type="ECO:0000313" key="6">
    <source>
        <dbReference type="EMBL" id="SFB83537.1"/>
    </source>
</evidence>
<dbReference type="RefSeq" id="WP_200778570.1">
    <property type="nucleotide sequence ID" value="NZ_FOKY01000009.1"/>
</dbReference>
<dbReference type="InterPro" id="IPR041492">
    <property type="entry name" value="HAD_2"/>
</dbReference>
<dbReference type="InterPro" id="IPR023198">
    <property type="entry name" value="PGP-like_dom2"/>
</dbReference>
<sequence>MNIKLLIFDMDGTLVDSADANYSAYATALEEVGVELTREFFDIHCFNGQHYTQFLPQLMPGESQEAIKKVHARKQEVYARNLDQLSVHPYLKSLIVQQKETLKIALSTGAARVAVDNILPIMGLENVFDLVLTGDDIQNKKPHPEIFLRTMEYFHTEPHETVIFEDSDIGLEAARLTKAWVFQVHQWANND</sequence>
<dbReference type="Proteomes" id="UP000240042">
    <property type="component" value="Unassembled WGS sequence"/>
</dbReference>
<gene>
    <name evidence="6" type="ORF">SAMN02745150_01005</name>
</gene>
<name>A0A1I1E8Z1_BREAD</name>
<comment type="cofactor">
    <cofactor evidence="1">
        <name>Mg(2+)</name>
        <dbReference type="ChEBI" id="CHEBI:18420"/>
    </cofactor>
</comment>
<dbReference type="Pfam" id="PF13419">
    <property type="entry name" value="HAD_2"/>
    <property type="match status" value="1"/>
</dbReference>
<dbReference type="CDD" id="cd07505">
    <property type="entry name" value="HAD_BPGM-like"/>
    <property type="match status" value="1"/>
</dbReference>
<reference evidence="7" key="1">
    <citation type="submission" date="2016-10" db="EMBL/GenBank/DDBJ databases">
        <authorList>
            <person name="Varghese N."/>
            <person name="Submissions S."/>
        </authorList>
    </citation>
    <scope>NUCLEOTIDE SEQUENCE [LARGE SCALE GENOMIC DNA]</scope>
    <source>
        <strain evidence="7">ATCC 43811</strain>
    </source>
</reference>
<keyword evidence="3" id="KW-0479">Metal-binding</keyword>
<keyword evidence="5" id="KW-0119">Carbohydrate metabolism</keyword>
<dbReference type="InterPro" id="IPR006439">
    <property type="entry name" value="HAD-SF_hydro_IA"/>
</dbReference>
<dbReference type="EMBL" id="FOKY01000009">
    <property type="protein sequence ID" value="SFB83537.1"/>
    <property type="molecule type" value="Genomic_DNA"/>
</dbReference>
<dbReference type="NCBIfam" id="TIGR01509">
    <property type="entry name" value="HAD-SF-IA-v3"/>
    <property type="match status" value="1"/>
</dbReference>
<evidence type="ECO:0000256" key="5">
    <source>
        <dbReference type="ARBA" id="ARBA00023277"/>
    </source>
</evidence>
<dbReference type="PANTHER" id="PTHR46193:SF18">
    <property type="entry name" value="HEXITOL PHOSPHATASE B"/>
    <property type="match status" value="1"/>
</dbReference>
<protein>
    <submittedName>
        <fullName evidence="6">Beta-phosphoglucomutase</fullName>
    </submittedName>
</protein>
<comment type="similarity">
    <text evidence="2">Belongs to the HAD-like hydrolase superfamily. CbbY/CbbZ/Gph/YieH family.</text>
</comment>
<evidence type="ECO:0000256" key="1">
    <source>
        <dbReference type="ARBA" id="ARBA00001946"/>
    </source>
</evidence>
<accession>A0A1I1E8Z1</accession>
<evidence type="ECO:0000313" key="7">
    <source>
        <dbReference type="Proteomes" id="UP000240042"/>
    </source>
</evidence>
<dbReference type="GO" id="GO:0046872">
    <property type="term" value="F:metal ion binding"/>
    <property type="evidence" value="ECO:0007669"/>
    <property type="project" value="UniProtKB-KW"/>
</dbReference>
<dbReference type="InterPro" id="IPR051600">
    <property type="entry name" value="Beta-PGM-like"/>
</dbReference>
<dbReference type="Gene3D" id="1.10.150.240">
    <property type="entry name" value="Putative phosphatase, domain 2"/>
    <property type="match status" value="1"/>
</dbReference>
<organism evidence="6 7">
    <name type="scientific">Brevinema andersonii</name>
    <dbReference type="NCBI Taxonomy" id="34097"/>
    <lineage>
        <taxon>Bacteria</taxon>
        <taxon>Pseudomonadati</taxon>
        <taxon>Spirochaetota</taxon>
        <taxon>Spirochaetia</taxon>
        <taxon>Brevinematales</taxon>
        <taxon>Brevinemataceae</taxon>
        <taxon>Brevinema</taxon>
    </lineage>
</organism>
<evidence type="ECO:0000256" key="4">
    <source>
        <dbReference type="ARBA" id="ARBA00022842"/>
    </source>
</evidence>
<dbReference type="PANTHER" id="PTHR46193">
    <property type="entry name" value="6-PHOSPHOGLUCONATE PHOSPHATASE"/>
    <property type="match status" value="1"/>
</dbReference>
<dbReference type="SFLD" id="SFLDG01129">
    <property type="entry name" value="C1.5:_HAD__Beta-PGM__Phosphata"/>
    <property type="match status" value="1"/>
</dbReference>
<dbReference type="SFLD" id="SFLDS00003">
    <property type="entry name" value="Haloacid_Dehalogenase"/>
    <property type="match status" value="1"/>
</dbReference>
<dbReference type="GO" id="GO:0003824">
    <property type="term" value="F:catalytic activity"/>
    <property type="evidence" value="ECO:0007669"/>
    <property type="project" value="UniProtKB-ARBA"/>
</dbReference>
<evidence type="ECO:0000256" key="2">
    <source>
        <dbReference type="ARBA" id="ARBA00006171"/>
    </source>
</evidence>
<keyword evidence="4" id="KW-0460">Magnesium</keyword>
<dbReference type="SUPFAM" id="SSF56784">
    <property type="entry name" value="HAD-like"/>
    <property type="match status" value="1"/>
</dbReference>
<dbReference type="Gene3D" id="3.40.50.1000">
    <property type="entry name" value="HAD superfamily/HAD-like"/>
    <property type="match status" value="1"/>
</dbReference>